<dbReference type="Pfam" id="PF18701">
    <property type="entry name" value="DUF5641"/>
    <property type="match status" value="1"/>
</dbReference>
<dbReference type="EMBL" id="JAYMGO010000022">
    <property type="protein sequence ID" value="KAL1251621.1"/>
    <property type="molecule type" value="Genomic_DNA"/>
</dbReference>
<sequence>MGRLDGSLPQVVYPQSEMISRWRHSQILTDLFWSAFIKYYLPNQQTRSKWQRDERDIAVGDVVMLIDLQLPRAMWLIGKVTKVMPSADGHIRTAEVLLKERTYTRQFPRMIVLPAIPDNMDTS</sequence>
<feature type="domain" description="DUF5641" evidence="1">
    <location>
        <begin position="20"/>
        <end position="113"/>
    </location>
</feature>
<comment type="caution">
    <text evidence="2">The sequence shown here is derived from an EMBL/GenBank/DDBJ whole genome shotgun (WGS) entry which is preliminary data.</text>
</comment>
<gene>
    <name evidence="2" type="ORF">QQF64_019417</name>
</gene>
<dbReference type="InterPro" id="IPR040676">
    <property type="entry name" value="DUF5641"/>
</dbReference>
<evidence type="ECO:0000259" key="1">
    <source>
        <dbReference type="Pfam" id="PF18701"/>
    </source>
</evidence>
<name>A0ABR3LHV5_9TELE</name>
<protein>
    <recommendedName>
        <fullName evidence="1">DUF5641 domain-containing protein</fullName>
    </recommendedName>
</protein>
<organism evidence="2 3">
    <name type="scientific">Cirrhinus molitorella</name>
    <name type="common">mud carp</name>
    <dbReference type="NCBI Taxonomy" id="172907"/>
    <lineage>
        <taxon>Eukaryota</taxon>
        <taxon>Metazoa</taxon>
        <taxon>Chordata</taxon>
        <taxon>Craniata</taxon>
        <taxon>Vertebrata</taxon>
        <taxon>Euteleostomi</taxon>
        <taxon>Actinopterygii</taxon>
        <taxon>Neopterygii</taxon>
        <taxon>Teleostei</taxon>
        <taxon>Ostariophysi</taxon>
        <taxon>Cypriniformes</taxon>
        <taxon>Cyprinidae</taxon>
        <taxon>Labeoninae</taxon>
        <taxon>Labeonini</taxon>
        <taxon>Cirrhinus</taxon>
    </lineage>
</organism>
<dbReference type="PANTHER" id="PTHR47331">
    <property type="entry name" value="PHD-TYPE DOMAIN-CONTAINING PROTEIN"/>
    <property type="match status" value="1"/>
</dbReference>
<reference evidence="2 3" key="1">
    <citation type="submission" date="2023-09" db="EMBL/GenBank/DDBJ databases">
        <authorList>
            <person name="Wang M."/>
        </authorList>
    </citation>
    <scope>NUCLEOTIDE SEQUENCE [LARGE SCALE GENOMIC DNA]</scope>
    <source>
        <strain evidence="2">GT-2023</strain>
        <tissue evidence="2">Liver</tissue>
    </source>
</reference>
<dbReference type="Proteomes" id="UP001558613">
    <property type="component" value="Unassembled WGS sequence"/>
</dbReference>
<accession>A0ABR3LHV5</accession>
<keyword evidence="3" id="KW-1185">Reference proteome</keyword>
<evidence type="ECO:0000313" key="2">
    <source>
        <dbReference type="EMBL" id="KAL1251621.1"/>
    </source>
</evidence>
<proteinExistence type="predicted"/>
<evidence type="ECO:0000313" key="3">
    <source>
        <dbReference type="Proteomes" id="UP001558613"/>
    </source>
</evidence>
<dbReference type="PANTHER" id="PTHR47331:SF6">
    <property type="entry name" value="DOUBLECORTIN DOMAIN-CONTAINING PROTEIN"/>
    <property type="match status" value="1"/>
</dbReference>